<proteinExistence type="predicted"/>
<name>A0A3G6JEK8_LACDL</name>
<dbReference type="AlphaFoldDB" id="A0A3G6JEK8"/>
<gene>
    <name evidence="1" type="ORF">DQL93_07885</name>
</gene>
<dbReference type="EMBL" id="CP031023">
    <property type="protein sequence ID" value="AZA16419.1"/>
    <property type="molecule type" value="Genomic_DNA"/>
</dbReference>
<protein>
    <submittedName>
        <fullName evidence="1">Uncharacterized protein</fullName>
    </submittedName>
</protein>
<organism evidence="1">
    <name type="scientific">Lactobacillus delbrueckii subsp. lactis</name>
    <dbReference type="NCBI Taxonomy" id="29397"/>
    <lineage>
        <taxon>Bacteria</taxon>
        <taxon>Bacillati</taxon>
        <taxon>Bacillota</taxon>
        <taxon>Bacilli</taxon>
        <taxon>Lactobacillales</taxon>
        <taxon>Lactobacillaceae</taxon>
        <taxon>Lactobacillus</taxon>
    </lineage>
</organism>
<reference evidence="1" key="1">
    <citation type="submission" date="2018-07" db="EMBL/GenBank/DDBJ databases">
        <authorList>
            <person name="Somerville V."/>
        </authorList>
    </citation>
    <scope>NUCLEOTIDE SEQUENCE</scope>
    <source>
        <strain evidence="1">NWC_2_2</strain>
    </source>
</reference>
<accession>A0A3G6JEK8</accession>
<sequence>MPFFENTEENNFRERELLTEKEFWATWSKPAEAYASEEDASQDGYVWDDGYERWLEIPVDDWGK</sequence>
<evidence type="ECO:0000313" key="1">
    <source>
        <dbReference type="EMBL" id="AZA16419.1"/>
    </source>
</evidence>